<reference evidence="2" key="1">
    <citation type="journal article" date="2015" name="Nature">
        <title>Complex archaea that bridge the gap between prokaryotes and eukaryotes.</title>
        <authorList>
            <person name="Spang A."/>
            <person name="Saw J.H."/>
            <person name="Jorgensen S.L."/>
            <person name="Zaremba-Niedzwiedzka K."/>
            <person name="Martijn J."/>
            <person name="Lind A.E."/>
            <person name="van Eijk R."/>
            <person name="Schleper C."/>
            <person name="Guy L."/>
            <person name="Ettema T.J."/>
        </authorList>
    </citation>
    <scope>NUCLEOTIDE SEQUENCE</scope>
</reference>
<sequence length="172" mass="19153">MIEKMFEGLLWNSRFVVIIAVIVSLITAFAMFYMASVDAFYLVIHLGDYLSPDLIGEARKNFRATTVTHVVEVIDGYLLATVLLIFSLGLYELFISKIEQAEDSETSSSVLAIHSLDDLKTRLGRVIIMILIVNFFEHAISMDFHGAIELLALSGGIALIGLTLYLTHAEEH</sequence>
<evidence type="ECO:0000256" key="1">
    <source>
        <dbReference type="SAM" id="Phobius"/>
    </source>
</evidence>
<keyword evidence="1" id="KW-1133">Transmembrane helix</keyword>
<accession>A0A0F9Q9U2</accession>
<dbReference type="InterPro" id="IPR005134">
    <property type="entry name" value="UPF0114"/>
</dbReference>
<evidence type="ECO:0008006" key="3">
    <source>
        <dbReference type="Google" id="ProtNLM"/>
    </source>
</evidence>
<feature type="transmembrane region" description="Helical" evidence="1">
    <location>
        <begin position="76"/>
        <end position="94"/>
    </location>
</feature>
<feature type="transmembrane region" description="Helical" evidence="1">
    <location>
        <begin position="123"/>
        <end position="140"/>
    </location>
</feature>
<dbReference type="Pfam" id="PF03350">
    <property type="entry name" value="UPF0114"/>
    <property type="match status" value="1"/>
</dbReference>
<feature type="transmembrane region" description="Helical" evidence="1">
    <location>
        <begin position="15"/>
        <end position="44"/>
    </location>
</feature>
<keyword evidence="1" id="KW-0472">Membrane</keyword>
<evidence type="ECO:0000313" key="2">
    <source>
        <dbReference type="EMBL" id="KKN33797.1"/>
    </source>
</evidence>
<gene>
    <name evidence="2" type="ORF">LCGC14_0800060</name>
</gene>
<protein>
    <recommendedName>
        <fullName evidence="3">YqhA family protein</fullName>
    </recommendedName>
</protein>
<organism evidence="2">
    <name type="scientific">marine sediment metagenome</name>
    <dbReference type="NCBI Taxonomy" id="412755"/>
    <lineage>
        <taxon>unclassified sequences</taxon>
        <taxon>metagenomes</taxon>
        <taxon>ecological metagenomes</taxon>
    </lineage>
</organism>
<dbReference type="PANTHER" id="PTHR31721">
    <property type="entry name" value="OS06G0710300 PROTEIN"/>
    <property type="match status" value="1"/>
</dbReference>
<comment type="caution">
    <text evidence="2">The sequence shown here is derived from an EMBL/GenBank/DDBJ whole genome shotgun (WGS) entry which is preliminary data.</text>
</comment>
<dbReference type="PIRSF" id="PIRSF026509">
    <property type="entry name" value="UCP026509"/>
    <property type="match status" value="1"/>
</dbReference>
<feature type="transmembrane region" description="Helical" evidence="1">
    <location>
        <begin position="146"/>
        <end position="166"/>
    </location>
</feature>
<keyword evidence="1" id="KW-0812">Transmembrane</keyword>
<proteinExistence type="predicted"/>
<dbReference type="PANTHER" id="PTHR31721:SF4">
    <property type="entry name" value="OS06G0710300 PROTEIN"/>
    <property type="match status" value="1"/>
</dbReference>
<dbReference type="AlphaFoldDB" id="A0A0F9Q9U2"/>
<dbReference type="EMBL" id="LAZR01002150">
    <property type="protein sequence ID" value="KKN33797.1"/>
    <property type="molecule type" value="Genomic_DNA"/>
</dbReference>
<name>A0A0F9Q9U2_9ZZZZ</name>